<reference evidence="9 10" key="1">
    <citation type="submission" date="2020-03" db="EMBL/GenBank/DDBJ databases">
        <title>Sequencing the genomes of 1000 actinobacteria strains.</title>
        <authorList>
            <person name="Klenk H.-P."/>
        </authorList>
    </citation>
    <scope>NUCLEOTIDE SEQUENCE [LARGE SCALE GENOMIC DNA]</scope>
    <source>
        <strain evidence="9 10">DSM 45685</strain>
    </source>
</reference>
<evidence type="ECO:0000259" key="8">
    <source>
        <dbReference type="PROSITE" id="PS51779"/>
    </source>
</evidence>
<dbReference type="PANTHER" id="PTHR37820">
    <property type="entry name" value="CELL DIVISION PROTEIN DIVIB"/>
    <property type="match status" value="1"/>
</dbReference>
<dbReference type="PANTHER" id="PTHR37820:SF1">
    <property type="entry name" value="CELL DIVISION PROTEIN FTSQ"/>
    <property type="match status" value="1"/>
</dbReference>
<dbReference type="Gene3D" id="3.10.20.310">
    <property type="entry name" value="membrane protein fhac"/>
    <property type="match status" value="1"/>
</dbReference>
<organism evidence="9 10">
    <name type="scientific">Saccharomonospora amisosensis</name>
    <dbReference type="NCBI Taxonomy" id="1128677"/>
    <lineage>
        <taxon>Bacteria</taxon>
        <taxon>Bacillati</taxon>
        <taxon>Actinomycetota</taxon>
        <taxon>Actinomycetes</taxon>
        <taxon>Pseudonocardiales</taxon>
        <taxon>Pseudonocardiaceae</taxon>
        <taxon>Saccharomonospora</taxon>
    </lineage>
</organism>
<dbReference type="InterPro" id="IPR050487">
    <property type="entry name" value="FtsQ_DivIB"/>
</dbReference>
<name>A0A7X5UNI6_9PSEU</name>
<keyword evidence="7" id="KW-0131">Cell cycle</keyword>
<keyword evidence="3 9" id="KW-0132">Cell division</keyword>
<comment type="subcellular location">
    <subcellularLocation>
        <location evidence="1">Membrane</location>
    </subcellularLocation>
</comment>
<evidence type="ECO:0000256" key="4">
    <source>
        <dbReference type="ARBA" id="ARBA00022692"/>
    </source>
</evidence>
<proteinExistence type="predicted"/>
<keyword evidence="6" id="KW-0472">Membrane</keyword>
<sequence>MLALSVLTVLTIGYLLYFTELAGVRSVEVVGASQVPSERIRELAAVPAGQPMLRVDTDEIAMRVGALPSVASVEVSRSWPSTIKIAVTERRPIGFYDTGRKLYLVDRDGFVYKEIGEPVAGLPKLELSKVGPHDAATRSVASVLADLPPQLREQVRVGRAETPGSIELALADGRIVRWGDAEQTQRKAKVLAVLLTREGEVYDVSSPELPTVS</sequence>
<dbReference type="GO" id="GO:0051301">
    <property type="term" value="P:cell division"/>
    <property type="evidence" value="ECO:0007669"/>
    <property type="project" value="UniProtKB-KW"/>
</dbReference>
<dbReference type="Proteomes" id="UP000545493">
    <property type="component" value="Unassembled WGS sequence"/>
</dbReference>
<dbReference type="InterPro" id="IPR034746">
    <property type="entry name" value="POTRA"/>
</dbReference>
<dbReference type="AlphaFoldDB" id="A0A7X5UNI6"/>
<dbReference type="InterPro" id="IPR013685">
    <property type="entry name" value="POTRA_FtsQ_type"/>
</dbReference>
<dbReference type="RefSeq" id="WP_313886692.1">
    <property type="nucleotide sequence ID" value="NZ_JAAOYM010000001.1"/>
</dbReference>
<keyword evidence="5" id="KW-1133">Transmembrane helix</keyword>
<evidence type="ECO:0000256" key="6">
    <source>
        <dbReference type="ARBA" id="ARBA00023136"/>
    </source>
</evidence>
<evidence type="ECO:0000313" key="10">
    <source>
        <dbReference type="Proteomes" id="UP000545493"/>
    </source>
</evidence>
<gene>
    <name evidence="9" type="ORF">FHU38_001625</name>
</gene>
<keyword evidence="4" id="KW-0812">Transmembrane</keyword>
<accession>A0A7X5UNI6</accession>
<feature type="domain" description="POTRA" evidence="8">
    <location>
        <begin position="22"/>
        <end position="90"/>
    </location>
</feature>
<evidence type="ECO:0000256" key="5">
    <source>
        <dbReference type="ARBA" id="ARBA00022989"/>
    </source>
</evidence>
<evidence type="ECO:0000256" key="2">
    <source>
        <dbReference type="ARBA" id="ARBA00022475"/>
    </source>
</evidence>
<protein>
    <submittedName>
        <fullName evidence="9">Cell division protein FtsQ</fullName>
    </submittedName>
</protein>
<dbReference type="Pfam" id="PF03799">
    <property type="entry name" value="FtsQ_DivIB_C"/>
    <property type="match status" value="1"/>
</dbReference>
<comment type="caution">
    <text evidence="9">The sequence shown here is derived from an EMBL/GenBank/DDBJ whole genome shotgun (WGS) entry which is preliminary data.</text>
</comment>
<evidence type="ECO:0000256" key="3">
    <source>
        <dbReference type="ARBA" id="ARBA00022618"/>
    </source>
</evidence>
<keyword evidence="10" id="KW-1185">Reference proteome</keyword>
<dbReference type="Pfam" id="PF08478">
    <property type="entry name" value="POTRA_1"/>
    <property type="match status" value="1"/>
</dbReference>
<dbReference type="GO" id="GO:0005886">
    <property type="term" value="C:plasma membrane"/>
    <property type="evidence" value="ECO:0007669"/>
    <property type="project" value="TreeGrafter"/>
</dbReference>
<dbReference type="PROSITE" id="PS51779">
    <property type="entry name" value="POTRA"/>
    <property type="match status" value="1"/>
</dbReference>
<evidence type="ECO:0000313" key="9">
    <source>
        <dbReference type="EMBL" id="NIJ11281.1"/>
    </source>
</evidence>
<dbReference type="InterPro" id="IPR005548">
    <property type="entry name" value="Cell_div_FtsQ/DivIB_C"/>
</dbReference>
<keyword evidence="2" id="KW-1003">Cell membrane</keyword>
<dbReference type="EMBL" id="JAAOYM010000001">
    <property type="protein sequence ID" value="NIJ11281.1"/>
    <property type="molecule type" value="Genomic_DNA"/>
</dbReference>
<evidence type="ECO:0000256" key="7">
    <source>
        <dbReference type="ARBA" id="ARBA00023306"/>
    </source>
</evidence>
<evidence type="ECO:0000256" key="1">
    <source>
        <dbReference type="ARBA" id="ARBA00004370"/>
    </source>
</evidence>